<protein>
    <submittedName>
        <fullName evidence="1">Uncharacterized protein</fullName>
    </submittedName>
</protein>
<comment type="caution">
    <text evidence="1">The sequence shown here is derived from an EMBL/GenBank/DDBJ whole genome shotgun (WGS) entry which is preliminary data.</text>
</comment>
<dbReference type="EMBL" id="JAQNDL010000002">
    <property type="protein sequence ID" value="MDC0719913.1"/>
    <property type="molecule type" value="Genomic_DNA"/>
</dbReference>
<proteinExistence type="predicted"/>
<name>A0ABT5E4Q4_9BACT</name>
<dbReference type="Proteomes" id="UP001221686">
    <property type="component" value="Unassembled WGS sequence"/>
</dbReference>
<keyword evidence="2" id="KW-1185">Reference proteome</keyword>
<evidence type="ECO:0000313" key="1">
    <source>
        <dbReference type="EMBL" id="MDC0719913.1"/>
    </source>
</evidence>
<organism evidence="1 2">
    <name type="scientific">Nannocystis bainbridge</name>
    <dbReference type="NCBI Taxonomy" id="2995303"/>
    <lineage>
        <taxon>Bacteria</taxon>
        <taxon>Pseudomonadati</taxon>
        <taxon>Myxococcota</taxon>
        <taxon>Polyangia</taxon>
        <taxon>Nannocystales</taxon>
        <taxon>Nannocystaceae</taxon>
        <taxon>Nannocystis</taxon>
    </lineage>
</organism>
<accession>A0ABT5E4Q4</accession>
<sequence length="154" mass="16796">MGSDYQRIKITEVREGLVVLEVTECHPDMAAIDRLLIGSPRAGDPAPRTELAISTSMGSRARTFAAQLLTEYGDSDLKAAAERQADEDDGLQADAFVADVAVRALEPLVRANEAAWLYRATLAIELRDPALSRGFVVGEQYVARACPNGEWYLD</sequence>
<evidence type="ECO:0000313" key="2">
    <source>
        <dbReference type="Proteomes" id="UP001221686"/>
    </source>
</evidence>
<gene>
    <name evidence="1" type="ORF">POL25_23640</name>
</gene>
<dbReference type="RefSeq" id="WP_272088411.1">
    <property type="nucleotide sequence ID" value="NZ_JAQNDL010000002.1"/>
</dbReference>
<reference evidence="1 2" key="1">
    <citation type="submission" date="2022-11" db="EMBL/GenBank/DDBJ databases">
        <title>Minimal conservation of predation-associated metabolite biosynthetic gene clusters underscores biosynthetic potential of Myxococcota including descriptions for ten novel species: Archangium lansinium sp. nov., Myxococcus landrumus sp. nov., Nannocystis bai.</title>
        <authorList>
            <person name="Ahearne A."/>
            <person name="Stevens C."/>
            <person name="Dowd S."/>
        </authorList>
    </citation>
    <scope>NUCLEOTIDE SEQUENCE [LARGE SCALE GENOMIC DNA]</scope>
    <source>
        <strain evidence="1 2">BB15-2</strain>
    </source>
</reference>